<evidence type="ECO:0000313" key="1">
    <source>
        <dbReference type="EMBL" id="JAH11849.1"/>
    </source>
</evidence>
<organism evidence="1">
    <name type="scientific">Anguilla anguilla</name>
    <name type="common">European freshwater eel</name>
    <name type="synonym">Muraena anguilla</name>
    <dbReference type="NCBI Taxonomy" id="7936"/>
    <lineage>
        <taxon>Eukaryota</taxon>
        <taxon>Metazoa</taxon>
        <taxon>Chordata</taxon>
        <taxon>Craniata</taxon>
        <taxon>Vertebrata</taxon>
        <taxon>Euteleostomi</taxon>
        <taxon>Actinopterygii</taxon>
        <taxon>Neopterygii</taxon>
        <taxon>Teleostei</taxon>
        <taxon>Anguilliformes</taxon>
        <taxon>Anguillidae</taxon>
        <taxon>Anguilla</taxon>
    </lineage>
</organism>
<dbReference type="AlphaFoldDB" id="A0A0E9Q546"/>
<proteinExistence type="predicted"/>
<dbReference type="EMBL" id="GBXM01096728">
    <property type="protein sequence ID" value="JAH11849.1"/>
    <property type="molecule type" value="Transcribed_RNA"/>
</dbReference>
<protein>
    <submittedName>
        <fullName evidence="1">Uncharacterized protein</fullName>
    </submittedName>
</protein>
<reference evidence="1" key="2">
    <citation type="journal article" date="2015" name="Fish Shellfish Immunol.">
        <title>Early steps in the European eel (Anguilla anguilla)-Vibrio vulnificus interaction in the gills: Role of the RtxA13 toxin.</title>
        <authorList>
            <person name="Callol A."/>
            <person name="Pajuelo D."/>
            <person name="Ebbesson L."/>
            <person name="Teles M."/>
            <person name="MacKenzie S."/>
            <person name="Amaro C."/>
        </authorList>
    </citation>
    <scope>NUCLEOTIDE SEQUENCE</scope>
</reference>
<sequence>MQCTHVYQYSSNMPHLFQNLWTKCNIRQREME</sequence>
<reference evidence="1" key="1">
    <citation type="submission" date="2014-11" db="EMBL/GenBank/DDBJ databases">
        <authorList>
            <person name="Amaro Gonzalez C."/>
        </authorList>
    </citation>
    <scope>NUCLEOTIDE SEQUENCE</scope>
</reference>
<name>A0A0E9Q546_ANGAN</name>
<accession>A0A0E9Q546</accession>